<accession>A0A2V3W8D4</accession>
<dbReference type="AlphaFoldDB" id="A0A2V3W8D4"/>
<organism evidence="2 3">
    <name type="scientific">Pseudogracilibacillus auburnensis</name>
    <dbReference type="NCBI Taxonomy" id="1494959"/>
    <lineage>
        <taxon>Bacteria</taxon>
        <taxon>Bacillati</taxon>
        <taxon>Bacillota</taxon>
        <taxon>Bacilli</taxon>
        <taxon>Bacillales</taxon>
        <taxon>Bacillaceae</taxon>
        <taxon>Pseudogracilibacillus</taxon>
    </lineage>
</organism>
<keyword evidence="1" id="KW-0732">Signal</keyword>
<reference evidence="2 3" key="1">
    <citation type="submission" date="2018-05" db="EMBL/GenBank/DDBJ databases">
        <title>Genomic Encyclopedia of Type Strains, Phase IV (KMG-IV): sequencing the most valuable type-strain genomes for metagenomic binning, comparative biology and taxonomic classification.</title>
        <authorList>
            <person name="Goeker M."/>
        </authorList>
    </citation>
    <scope>NUCLEOTIDE SEQUENCE [LARGE SCALE GENOMIC DNA]</scope>
    <source>
        <strain evidence="2 3">DSM 28556</strain>
    </source>
</reference>
<proteinExistence type="predicted"/>
<dbReference type="InterPro" id="IPR050490">
    <property type="entry name" value="Bact_solute-bd_prot1"/>
</dbReference>
<dbReference type="PANTHER" id="PTHR43649:SF17">
    <property type="entry name" value="ABC TRANSPORTER SOLUTE BINDING PROTEIN-SUGAR TRANSPORT"/>
    <property type="match status" value="1"/>
</dbReference>
<keyword evidence="3" id="KW-1185">Reference proteome</keyword>
<dbReference type="OrthoDB" id="9798191at2"/>
<feature type="signal peptide" evidence="1">
    <location>
        <begin position="1"/>
        <end position="19"/>
    </location>
</feature>
<dbReference type="InterPro" id="IPR006059">
    <property type="entry name" value="SBP"/>
</dbReference>
<dbReference type="PANTHER" id="PTHR43649">
    <property type="entry name" value="ARABINOSE-BINDING PROTEIN-RELATED"/>
    <property type="match status" value="1"/>
</dbReference>
<gene>
    <name evidence="2" type="ORF">DFR56_101294</name>
</gene>
<dbReference type="Pfam" id="PF01547">
    <property type="entry name" value="SBP_bac_1"/>
    <property type="match status" value="1"/>
</dbReference>
<sequence>MRKYIVKISSIFISLIVITACTNIEYETDSKEKIEDENDHSIETVDINVFTMFTEADPVASILQDIFNQVEEERSGFSIKSEAMMPGEGKYQKKVYDLFSSDQAPDITYFYTGELAEKLITETKVIPMEPLLKEDEAWSNDFIPAVLDQVKADDDHIYAIPTTGFYEGLFVNTALFEQYGLDLPTDWEKYETAMKTLKENGIIPLANSINESYYLIEHYILAAGGQEGHQATLHHGIHDSWIEGLHLIKEHYDMGAFPENTITIDDLEAQQLFTEEKAAMMLNGSWVLPDIPDEIEESIQIMPMPIPPEGKGTYGDIIGGFTSGFYLSKASFEDELKREPIVQLLKELTSTKTIQQIAEANGGTPAINKKLTNDSPATDSGHELVIQATSLNVPLDSTISPEAFTYIRKNMTKIVLGELTAEQVLQGAEELDE</sequence>
<dbReference type="Gene3D" id="3.40.190.10">
    <property type="entry name" value="Periplasmic binding protein-like II"/>
    <property type="match status" value="2"/>
</dbReference>
<feature type="chain" id="PRO_5038511786" evidence="1">
    <location>
        <begin position="20"/>
        <end position="433"/>
    </location>
</feature>
<dbReference type="EMBL" id="QJJQ01000001">
    <property type="protein sequence ID" value="PXW90382.1"/>
    <property type="molecule type" value="Genomic_DNA"/>
</dbReference>
<protein>
    <submittedName>
        <fullName evidence="2">Carbohydrate ABC transporter substrate-binding protein (CUT1 family)</fullName>
    </submittedName>
</protein>
<evidence type="ECO:0000256" key="1">
    <source>
        <dbReference type="SAM" id="SignalP"/>
    </source>
</evidence>
<evidence type="ECO:0000313" key="3">
    <source>
        <dbReference type="Proteomes" id="UP000247978"/>
    </source>
</evidence>
<name>A0A2V3W8D4_9BACI</name>
<evidence type="ECO:0000313" key="2">
    <source>
        <dbReference type="EMBL" id="PXW90382.1"/>
    </source>
</evidence>
<comment type="caution">
    <text evidence="2">The sequence shown here is derived from an EMBL/GenBank/DDBJ whole genome shotgun (WGS) entry which is preliminary data.</text>
</comment>
<dbReference type="SUPFAM" id="SSF53850">
    <property type="entry name" value="Periplasmic binding protein-like II"/>
    <property type="match status" value="1"/>
</dbReference>
<dbReference type="PROSITE" id="PS51257">
    <property type="entry name" value="PROKAR_LIPOPROTEIN"/>
    <property type="match status" value="1"/>
</dbReference>
<dbReference type="RefSeq" id="WP_110393648.1">
    <property type="nucleotide sequence ID" value="NZ_JBHUHB010000001.1"/>
</dbReference>
<dbReference type="Proteomes" id="UP000247978">
    <property type="component" value="Unassembled WGS sequence"/>
</dbReference>